<evidence type="ECO:0000256" key="1">
    <source>
        <dbReference type="SAM" id="Phobius"/>
    </source>
</evidence>
<evidence type="ECO:0000313" key="3">
    <source>
        <dbReference type="Proteomes" id="UP000227088"/>
    </source>
</evidence>
<evidence type="ECO:0000313" key="2">
    <source>
        <dbReference type="EMBL" id="OUS39895.1"/>
    </source>
</evidence>
<feature type="transmembrane region" description="Helical" evidence="1">
    <location>
        <begin position="46"/>
        <end position="65"/>
    </location>
</feature>
<feature type="transmembrane region" description="Helical" evidence="1">
    <location>
        <begin position="71"/>
        <end position="94"/>
    </location>
</feature>
<dbReference type="Proteomes" id="UP000227088">
    <property type="component" value="Unassembled WGS sequence"/>
</dbReference>
<keyword evidence="1" id="KW-0472">Membrane</keyword>
<keyword evidence="1" id="KW-1133">Transmembrane helix</keyword>
<feature type="transmembrane region" description="Helical" evidence="1">
    <location>
        <begin position="16"/>
        <end position="39"/>
    </location>
</feature>
<protein>
    <submittedName>
        <fullName evidence="2">Uncharacterized protein</fullName>
    </submittedName>
</protein>
<dbReference type="AlphaFoldDB" id="A0A1Y5HYJ7"/>
<comment type="caution">
    <text evidence="2">The sequence shown here is derived from an EMBL/GenBank/DDBJ whole genome shotgun (WGS) entry which is preliminary data.</text>
</comment>
<gene>
    <name evidence="2" type="ORF">A9R00_08795</name>
</gene>
<proteinExistence type="predicted"/>
<dbReference type="EMBL" id="MABE01000501">
    <property type="protein sequence ID" value="OUS39895.1"/>
    <property type="molecule type" value="Genomic_DNA"/>
</dbReference>
<sequence length="96" mass="10922">MHLINRIFDNNISKNAAAIFGALITTIALTVCITLIWPFGDRIEKIFAGGTFFFVFWASLFYWAILAKNGVVAWSRILIIFFPVLAINIFSLFFNL</sequence>
<name>A0A1Y5HYJ7_OLEAN</name>
<reference evidence="3" key="1">
    <citation type="journal article" date="2017" name="Proc. Natl. Acad. Sci. U.S.A.">
        <title>Simulation of Deepwater Horizon oil plume reveals substrate specialization within a complex community of hydrocarbon degraders.</title>
        <authorList>
            <person name="Hu P."/>
            <person name="Dubinsky E.A."/>
            <person name="Probst A.J."/>
            <person name="Wang J."/>
            <person name="Sieber C.M.K."/>
            <person name="Tom L.M."/>
            <person name="Gardinali P."/>
            <person name="Banfield J.F."/>
            <person name="Atlas R.M."/>
            <person name="Andersen G.L."/>
        </authorList>
    </citation>
    <scope>NUCLEOTIDE SEQUENCE [LARGE SCALE GENOMIC DNA]</scope>
</reference>
<accession>A0A1Y5HYJ7</accession>
<organism evidence="2 3">
    <name type="scientific">Oleispira antarctica</name>
    <dbReference type="NCBI Taxonomy" id="188908"/>
    <lineage>
        <taxon>Bacteria</taxon>
        <taxon>Pseudomonadati</taxon>
        <taxon>Pseudomonadota</taxon>
        <taxon>Gammaproteobacteria</taxon>
        <taxon>Oceanospirillales</taxon>
        <taxon>Oceanospirillaceae</taxon>
        <taxon>Oleispira</taxon>
    </lineage>
</organism>
<keyword evidence="1" id="KW-0812">Transmembrane</keyword>